<reference evidence="1 2" key="1">
    <citation type="journal article" date="2019" name="Int. J. Syst. Evol. Microbiol.">
        <title>The Global Catalogue of Microorganisms (GCM) 10K type strain sequencing project: providing services to taxonomists for standard genome sequencing and annotation.</title>
        <authorList>
            <consortium name="The Broad Institute Genomics Platform"/>
            <consortium name="The Broad Institute Genome Sequencing Center for Infectious Disease"/>
            <person name="Wu L."/>
            <person name="Ma J."/>
        </authorList>
    </citation>
    <scope>NUCLEOTIDE SEQUENCE [LARGE SCALE GENOMIC DNA]</scope>
    <source>
        <strain evidence="1 2">JCM 13318</strain>
    </source>
</reference>
<keyword evidence="2" id="KW-1185">Reference proteome</keyword>
<proteinExistence type="predicted"/>
<name>A0ABN1ZU19_9MICO</name>
<gene>
    <name evidence="1" type="ORF">GCM10009690_04050</name>
</gene>
<evidence type="ECO:0008006" key="3">
    <source>
        <dbReference type="Google" id="ProtNLM"/>
    </source>
</evidence>
<protein>
    <recommendedName>
        <fullName evidence="3">SPOR domain-containing protein</fullName>
    </recommendedName>
</protein>
<evidence type="ECO:0000313" key="2">
    <source>
        <dbReference type="Proteomes" id="UP001500177"/>
    </source>
</evidence>
<organism evidence="1 2">
    <name type="scientific">Brevibacterium permense</name>
    <dbReference type="NCBI Taxonomy" id="234834"/>
    <lineage>
        <taxon>Bacteria</taxon>
        <taxon>Bacillati</taxon>
        <taxon>Actinomycetota</taxon>
        <taxon>Actinomycetes</taxon>
        <taxon>Micrococcales</taxon>
        <taxon>Brevibacteriaceae</taxon>
        <taxon>Brevibacterium</taxon>
    </lineage>
</organism>
<dbReference type="EMBL" id="BAAALX010000001">
    <property type="protein sequence ID" value="GAA1504501.1"/>
    <property type="molecule type" value="Genomic_DNA"/>
</dbReference>
<accession>A0ABN1ZU19</accession>
<comment type="caution">
    <text evidence="1">The sequence shown here is derived from an EMBL/GenBank/DDBJ whole genome shotgun (WGS) entry which is preliminary data.</text>
</comment>
<evidence type="ECO:0000313" key="1">
    <source>
        <dbReference type="EMBL" id="GAA1504501.1"/>
    </source>
</evidence>
<sequence>MQNPAEERRLAMGLYEDIDDPNSKYYFNLETNTVEKGLVSDWAHRMGPYETEEVARAALEKARERNQQWDEDDEKWNG</sequence>
<dbReference type="Proteomes" id="UP001500177">
    <property type="component" value="Unassembled WGS sequence"/>
</dbReference>